<proteinExistence type="predicted"/>
<sequence>MIPRKKKSRKCTGCGDPVALHPPGTNGLSCQGIPPNLEDQLSGGDGKQTPSDSPKMLEDLGARKAALLEQLKKFNTPSNPSSPPPPAHHSLPLHSHWDSMPQNHSDWDPWA</sequence>
<evidence type="ECO:0000256" key="1">
    <source>
        <dbReference type="SAM" id="MobiDB-lite"/>
    </source>
</evidence>
<feature type="region of interest" description="Disordered" evidence="1">
    <location>
        <begin position="1"/>
        <end position="57"/>
    </location>
</feature>
<feature type="compositionally biased region" description="Basic residues" evidence="1">
    <location>
        <begin position="1"/>
        <end position="10"/>
    </location>
</feature>
<organism>
    <name type="scientific">Branchiostoma floridae</name>
    <name type="common">Florida lancelet</name>
    <name type="synonym">Amphioxus</name>
    <dbReference type="NCBI Taxonomy" id="7739"/>
    <lineage>
        <taxon>Eukaryota</taxon>
        <taxon>Metazoa</taxon>
        <taxon>Chordata</taxon>
        <taxon>Cephalochordata</taxon>
        <taxon>Leptocardii</taxon>
        <taxon>Amphioxiformes</taxon>
        <taxon>Branchiostomatidae</taxon>
        <taxon>Branchiostoma</taxon>
    </lineage>
</organism>
<dbReference type="EMBL" id="GG666491">
    <property type="protein sequence ID" value="EEN63542.1"/>
    <property type="molecule type" value="Genomic_DNA"/>
</dbReference>
<gene>
    <name evidence="2" type="ORF">BRAFLDRAFT_106480</name>
</gene>
<protein>
    <submittedName>
        <fullName evidence="2">Uncharacterized protein</fullName>
    </submittedName>
</protein>
<dbReference type="InParanoid" id="C3Y873"/>
<accession>C3Y873</accession>
<reference evidence="2" key="1">
    <citation type="journal article" date="2008" name="Nature">
        <title>The amphioxus genome and the evolution of the chordate karyotype.</title>
        <authorList>
            <consortium name="US DOE Joint Genome Institute (JGI-PGF)"/>
            <person name="Putnam N.H."/>
            <person name="Butts T."/>
            <person name="Ferrier D.E.K."/>
            <person name="Furlong R.F."/>
            <person name="Hellsten U."/>
            <person name="Kawashima T."/>
            <person name="Robinson-Rechavi M."/>
            <person name="Shoguchi E."/>
            <person name="Terry A."/>
            <person name="Yu J.-K."/>
            <person name="Benito-Gutierrez E.L."/>
            <person name="Dubchak I."/>
            <person name="Garcia-Fernandez J."/>
            <person name="Gibson-Brown J.J."/>
            <person name="Grigoriev I.V."/>
            <person name="Horton A.C."/>
            <person name="de Jong P.J."/>
            <person name="Jurka J."/>
            <person name="Kapitonov V.V."/>
            <person name="Kohara Y."/>
            <person name="Kuroki Y."/>
            <person name="Lindquist E."/>
            <person name="Lucas S."/>
            <person name="Osoegawa K."/>
            <person name="Pennacchio L.A."/>
            <person name="Salamov A.A."/>
            <person name="Satou Y."/>
            <person name="Sauka-Spengler T."/>
            <person name="Schmutz J."/>
            <person name="Shin-I T."/>
            <person name="Toyoda A."/>
            <person name="Bronner-Fraser M."/>
            <person name="Fujiyama A."/>
            <person name="Holland L.Z."/>
            <person name="Holland P.W.H."/>
            <person name="Satoh N."/>
            <person name="Rokhsar D.S."/>
        </authorList>
    </citation>
    <scope>NUCLEOTIDE SEQUENCE [LARGE SCALE GENOMIC DNA]</scope>
    <source>
        <strain evidence="2">S238N-H82</strain>
        <tissue evidence="2">Testes</tissue>
    </source>
</reference>
<dbReference type="AlphaFoldDB" id="C3Y873"/>
<feature type="region of interest" description="Disordered" evidence="1">
    <location>
        <begin position="72"/>
        <end position="111"/>
    </location>
</feature>
<name>C3Y873_BRAFL</name>
<evidence type="ECO:0000313" key="2">
    <source>
        <dbReference type="EMBL" id="EEN63542.1"/>
    </source>
</evidence>